<reference evidence="4" key="1">
    <citation type="journal article" date="2014" name="Int. J. Syst. Evol. Microbiol.">
        <title>Complete genome sequence of Corynebacterium casei LMG S-19264T (=DSM 44701T), isolated from a smear-ripened cheese.</title>
        <authorList>
            <consortium name="US DOE Joint Genome Institute (JGI-PGF)"/>
            <person name="Walter F."/>
            <person name="Albersmeier A."/>
            <person name="Kalinowski J."/>
            <person name="Ruckert C."/>
        </authorList>
    </citation>
    <scope>NUCLEOTIDE SEQUENCE</scope>
    <source>
        <strain evidence="4">CGMCC 1.12813</strain>
    </source>
</reference>
<dbReference type="GO" id="GO:0016757">
    <property type="term" value="F:glycosyltransferase activity"/>
    <property type="evidence" value="ECO:0007669"/>
    <property type="project" value="UniProtKB-KW"/>
</dbReference>
<dbReference type="GO" id="GO:1901137">
    <property type="term" value="P:carbohydrate derivative biosynthetic process"/>
    <property type="evidence" value="ECO:0007669"/>
    <property type="project" value="UniProtKB-ARBA"/>
</dbReference>
<organism evidence="4 5">
    <name type="scientific">Conyzicola nivalis</name>
    <dbReference type="NCBI Taxonomy" id="1477021"/>
    <lineage>
        <taxon>Bacteria</taxon>
        <taxon>Bacillati</taxon>
        <taxon>Actinomycetota</taxon>
        <taxon>Actinomycetes</taxon>
        <taxon>Micrococcales</taxon>
        <taxon>Microbacteriaceae</taxon>
        <taxon>Conyzicola</taxon>
    </lineage>
</organism>
<dbReference type="SUPFAM" id="SSF53756">
    <property type="entry name" value="UDP-Glycosyltransferase/glycogen phosphorylase"/>
    <property type="match status" value="1"/>
</dbReference>
<keyword evidence="1" id="KW-0328">Glycosyltransferase</keyword>
<evidence type="ECO:0000259" key="3">
    <source>
        <dbReference type="Pfam" id="PF13477"/>
    </source>
</evidence>
<comment type="caution">
    <text evidence="4">The sequence shown here is derived from an EMBL/GenBank/DDBJ whole genome shotgun (WGS) entry which is preliminary data.</text>
</comment>
<dbReference type="InterPro" id="IPR050194">
    <property type="entry name" value="Glycosyltransferase_grp1"/>
</dbReference>
<evidence type="ECO:0000313" key="4">
    <source>
        <dbReference type="EMBL" id="GGB09958.1"/>
    </source>
</evidence>
<name>A0A916SPN8_9MICO</name>
<reference evidence="4" key="2">
    <citation type="submission" date="2020-09" db="EMBL/GenBank/DDBJ databases">
        <authorList>
            <person name="Sun Q."/>
            <person name="Zhou Y."/>
        </authorList>
    </citation>
    <scope>NUCLEOTIDE SEQUENCE</scope>
    <source>
        <strain evidence="4">CGMCC 1.12813</strain>
    </source>
</reference>
<protein>
    <recommendedName>
        <fullName evidence="3">Glycosyltransferase subfamily 4-like N-terminal domain-containing protein</fullName>
    </recommendedName>
</protein>
<dbReference type="EMBL" id="BMGB01000001">
    <property type="protein sequence ID" value="GGB09958.1"/>
    <property type="molecule type" value="Genomic_DNA"/>
</dbReference>
<dbReference type="Gene3D" id="3.40.50.2000">
    <property type="entry name" value="Glycogen Phosphorylase B"/>
    <property type="match status" value="2"/>
</dbReference>
<gene>
    <name evidence="4" type="ORF">GCM10010979_25760</name>
</gene>
<dbReference type="Pfam" id="PF13692">
    <property type="entry name" value="Glyco_trans_1_4"/>
    <property type="match status" value="1"/>
</dbReference>
<accession>A0A916SPN8</accession>
<dbReference type="PANTHER" id="PTHR45947">
    <property type="entry name" value="SULFOQUINOVOSYL TRANSFERASE SQD2"/>
    <property type="match status" value="1"/>
</dbReference>
<dbReference type="AlphaFoldDB" id="A0A916SPN8"/>
<feature type="domain" description="Glycosyltransferase subfamily 4-like N-terminal" evidence="3">
    <location>
        <begin position="93"/>
        <end position="164"/>
    </location>
</feature>
<keyword evidence="5" id="KW-1185">Reference proteome</keyword>
<dbReference type="PANTHER" id="PTHR45947:SF15">
    <property type="entry name" value="TEICHURONIC ACID BIOSYNTHESIS GLYCOSYLTRANSFERASE TUAC-RELATED"/>
    <property type="match status" value="1"/>
</dbReference>
<dbReference type="InterPro" id="IPR028098">
    <property type="entry name" value="Glyco_trans_4-like_N"/>
</dbReference>
<proteinExistence type="predicted"/>
<sequence>MKVLLYADFRSPHSRGWRQGLVAAGIEVLAVSSEPVNGYDAVNPVDWLSKRRQDFLDTSASTEPTGLRLFLKKASNSQMAHTVMNLGRLRSRRKQLSSIIEGFQPDIIHALRIPYEGLTVLGLRTNVPRIVSTWGSDFVPMASTDVLLSAWMKRLLKRASGFQSDSRQDIERAAGYGLSTTAPRFYSAGNFGVDNDLFFVDAERPSGVVVYPRKAKANANYAGFVEAAVQLSKRRDLRFVAVGLLPVREQFVAQYGETALESITMTADLTRDEMAALMRSAEVVVSPTFWDGTPVTVLEAIASGAQVIAGELPELRTLKEDGMPIELIDASSTHAIADAISAALDLDQQVATAARLPDQFNREANRVRVVEFYDEVLAADGNRRAGSSVDRSA</sequence>
<evidence type="ECO:0000256" key="1">
    <source>
        <dbReference type="ARBA" id="ARBA00022676"/>
    </source>
</evidence>
<keyword evidence="2" id="KW-0808">Transferase</keyword>
<evidence type="ECO:0000256" key="2">
    <source>
        <dbReference type="ARBA" id="ARBA00022679"/>
    </source>
</evidence>
<evidence type="ECO:0000313" key="5">
    <source>
        <dbReference type="Proteomes" id="UP000606922"/>
    </source>
</evidence>
<dbReference type="Pfam" id="PF13477">
    <property type="entry name" value="Glyco_trans_4_2"/>
    <property type="match status" value="1"/>
</dbReference>
<dbReference type="Proteomes" id="UP000606922">
    <property type="component" value="Unassembled WGS sequence"/>
</dbReference>